<feature type="transmembrane region" description="Helical" evidence="1">
    <location>
        <begin position="47"/>
        <end position="69"/>
    </location>
</feature>
<keyword evidence="3" id="KW-1185">Reference proteome</keyword>
<dbReference type="RefSeq" id="WP_071155309.1">
    <property type="nucleotide sequence ID" value="NZ_MBRJ01000004.1"/>
</dbReference>
<evidence type="ECO:0000313" key="2">
    <source>
        <dbReference type="EMBL" id="OHX50600.1"/>
    </source>
</evidence>
<evidence type="ECO:0000313" key="3">
    <source>
        <dbReference type="Proteomes" id="UP000180194"/>
    </source>
</evidence>
<proteinExistence type="predicted"/>
<reference evidence="2 3" key="1">
    <citation type="submission" date="2016-07" db="EMBL/GenBank/DDBJ databases">
        <title>Bacillus oceanisediminis whole genome.</title>
        <authorList>
            <person name="Pal Y."/>
            <person name="Verma A."/>
            <person name="Mual P."/>
            <person name="Srinivasan K."/>
        </authorList>
    </citation>
    <scope>NUCLEOTIDE SEQUENCE [LARGE SCALE GENOMIC DNA]</scope>
    <source>
        <strain evidence="2 3">Bhandara28</strain>
    </source>
</reference>
<comment type="caution">
    <text evidence="2">The sequence shown here is derived from an EMBL/GenBank/DDBJ whole genome shotgun (WGS) entry which is preliminary data.</text>
</comment>
<name>A0ABX3CZ83_9BACI</name>
<sequence length="75" mass="8785">MERTLVKTAIYSFIASFSLMIVLIQRVRTTEDVNGMVSSSETTYPEFFFMILKISIIITFIVVIIMFLYKRYKGK</sequence>
<protein>
    <submittedName>
        <fullName evidence="2">Uncharacterized protein</fullName>
    </submittedName>
</protein>
<keyword evidence="1" id="KW-1133">Transmembrane helix</keyword>
<dbReference type="EMBL" id="MBRJ01000004">
    <property type="protein sequence ID" value="OHX50600.1"/>
    <property type="molecule type" value="Genomic_DNA"/>
</dbReference>
<feature type="transmembrane region" description="Helical" evidence="1">
    <location>
        <begin position="9"/>
        <end position="27"/>
    </location>
</feature>
<organism evidence="2 3">
    <name type="scientific">Cytobacillus oceanisediminis</name>
    <dbReference type="NCBI Taxonomy" id="665099"/>
    <lineage>
        <taxon>Bacteria</taxon>
        <taxon>Bacillati</taxon>
        <taxon>Bacillota</taxon>
        <taxon>Bacilli</taxon>
        <taxon>Bacillales</taxon>
        <taxon>Bacillaceae</taxon>
        <taxon>Cytobacillus</taxon>
    </lineage>
</organism>
<keyword evidence="1" id="KW-0472">Membrane</keyword>
<gene>
    <name evidence="2" type="ORF">BBV17_06150</name>
</gene>
<keyword evidence="1" id="KW-0812">Transmembrane</keyword>
<accession>A0ABX3CZ83</accession>
<dbReference type="Proteomes" id="UP000180194">
    <property type="component" value="Unassembled WGS sequence"/>
</dbReference>
<evidence type="ECO:0000256" key="1">
    <source>
        <dbReference type="SAM" id="Phobius"/>
    </source>
</evidence>